<reference evidence="1" key="2">
    <citation type="submission" date="2015-03" db="UniProtKB">
        <authorList>
            <consortium name="EnsemblPlants"/>
        </authorList>
    </citation>
    <scope>IDENTIFICATION</scope>
</reference>
<evidence type="ECO:0000313" key="2">
    <source>
        <dbReference type="Proteomes" id="UP000026960"/>
    </source>
</evidence>
<dbReference type="AlphaFoldDB" id="A0A0D3GP08"/>
<reference evidence="1" key="1">
    <citation type="journal article" date="2009" name="Rice">
        <title>De Novo Next Generation Sequencing of Plant Genomes.</title>
        <authorList>
            <person name="Rounsley S."/>
            <person name="Marri P.R."/>
            <person name="Yu Y."/>
            <person name="He R."/>
            <person name="Sisneros N."/>
            <person name="Goicoechea J.L."/>
            <person name="Lee S.J."/>
            <person name="Angelova A."/>
            <person name="Kudrna D."/>
            <person name="Luo M."/>
            <person name="Affourtit J."/>
            <person name="Desany B."/>
            <person name="Knight J."/>
            <person name="Niazi F."/>
            <person name="Egholm M."/>
            <person name="Wing R.A."/>
        </authorList>
    </citation>
    <scope>NUCLEOTIDE SEQUENCE [LARGE SCALE GENOMIC DNA]</scope>
    <source>
        <strain evidence="1">cv. IRGC 105608</strain>
    </source>
</reference>
<accession>A0A0D3GP08</accession>
<dbReference type="Gramene" id="OBART07G08350.1">
    <property type="protein sequence ID" value="OBART07G08350.1"/>
    <property type="gene ID" value="OBART07G08350"/>
</dbReference>
<evidence type="ECO:0000313" key="1">
    <source>
        <dbReference type="EnsemblPlants" id="OBART07G08350.1"/>
    </source>
</evidence>
<dbReference type="Proteomes" id="UP000026960">
    <property type="component" value="Chromosome 7"/>
</dbReference>
<dbReference type="PaxDb" id="65489-OBART07G08350.1"/>
<keyword evidence="2" id="KW-1185">Reference proteome</keyword>
<protein>
    <submittedName>
        <fullName evidence="1">Uncharacterized protein</fullName>
    </submittedName>
</protein>
<dbReference type="EnsemblPlants" id="OBART07G08350.1">
    <property type="protein sequence ID" value="OBART07G08350.1"/>
    <property type="gene ID" value="OBART07G08350"/>
</dbReference>
<dbReference type="HOGENOM" id="CLU_145684_0_0_1"/>
<name>A0A0D3GP08_9ORYZ</name>
<organism evidence="1">
    <name type="scientific">Oryza barthii</name>
    <dbReference type="NCBI Taxonomy" id="65489"/>
    <lineage>
        <taxon>Eukaryota</taxon>
        <taxon>Viridiplantae</taxon>
        <taxon>Streptophyta</taxon>
        <taxon>Embryophyta</taxon>
        <taxon>Tracheophyta</taxon>
        <taxon>Spermatophyta</taxon>
        <taxon>Magnoliopsida</taxon>
        <taxon>Liliopsida</taxon>
        <taxon>Poales</taxon>
        <taxon>Poaceae</taxon>
        <taxon>BOP clade</taxon>
        <taxon>Oryzoideae</taxon>
        <taxon>Oryzeae</taxon>
        <taxon>Oryzinae</taxon>
        <taxon>Oryza</taxon>
    </lineage>
</organism>
<proteinExistence type="predicted"/>
<sequence length="151" mass="17203">MEGYGSVILQIWTPFGWTTPAPLKLNLGARAPPNRPSTSDSNIINPCFFQLLHNHHRHLRHVRNHRGKEELKTNLARMGIPSVYHTAILEFIFKIIKENLGEKRVFYAICINITNVRLSITNIIDANAFCQSANDNSGKGLRKWKATEDIQ</sequence>